<keyword evidence="3" id="KW-1185">Reference proteome</keyword>
<gene>
    <name evidence="2" type="ORF">POLS_LOCUS5949</name>
</gene>
<feature type="region of interest" description="Disordered" evidence="1">
    <location>
        <begin position="1"/>
        <end position="106"/>
    </location>
</feature>
<feature type="compositionally biased region" description="Basic and acidic residues" evidence="1">
    <location>
        <begin position="1"/>
        <end position="11"/>
    </location>
</feature>
<comment type="caution">
    <text evidence="2">The sequence shown here is derived from an EMBL/GenBank/DDBJ whole genome shotgun (WGS) entry which is preliminary data.</text>
</comment>
<protein>
    <submittedName>
        <fullName evidence="2">Uncharacterized protein</fullName>
    </submittedName>
</protein>
<evidence type="ECO:0000313" key="2">
    <source>
        <dbReference type="EMBL" id="CAG8146244.1"/>
    </source>
</evidence>
<feature type="compositionally biased region" description="Acidic residues" evidence="1">
    <location>
        <begin position="90"/>
        <end position="105"/>
    </location>
</feature>
<dbReference type="AlphaFoldDB" id="A0A9W4HT09"/>
<reference evidence="2" key="1">
    <citation type="submission" date="2021-07" db="EMBL/GenBank/DDBJ databases">
        <authorList>
            <person name="Branca A.L. A."/>
        </authorList>
    </citation>
    <scope>NUCLEOTIDE SEQUENCE</scope>
</reference>
<sequence length="455" mass="50466">MSSPWERKRAESPGSAAKSEESSDETNHGPKNGFGLQEPSRPSVTPPTTNDTPSPQPRTPPTTIDTEEMSQDLTDDKMTEPEANIKSDERSEDSDMGDGDSDLGDGDAILARGDCRDPAKLTKYGFRPVWHFHLGYPEPTIPLDIQEYLTDGKRRGTSFVGPLRSIAWLAGLDELVEAIDSPVFAIQDSIETVPFGCELTWPVEYHILQGTIPLHIVKKVCPRQFWGPDVDPLPPVQYQCPAGITDKPALYPLAEISAESRLKGPNDKILCARIKSNKNLEVLERQIHRMADGMFESGQFLFRSVHLSVLRCTLAFFIPHVSTNNKDNEFGPGIYTTTSLSASLKYLRSGVGAIMVFRNPALERASVWQPSLRQWEAWVSKWLDRSLVIARGPTPPEYYTADFIQGAISGGQLDPRSARLQVPIQSEDTQVVAVSYRGCEILNDAFYMLIFVGTA</sequence>
<dbReference type="Proteomes" id="UP001153618">
    <property type="component" value="Unassembled WGS sequence"/>
</dbReference>
<proteinExistence type="predicted"/>
<feature type="compositionally biased region" description="Polar residues" evidence="1">
    <location>
        <begin position="40"/>
        <end position="51"/>
    </location>
</feature>
<accession>A0A9W4HT09</accession>
<evidence type="ECO:0000256" key="1">
    <source>
        <dbReference type="SAM" id="MobiDB-lite"/>
    </source>
</evidence>
<name>A0A9W4HT09_PENOL</name>
<organism evidence="2 3">
    <name type="scientific">Penicillium olsonii</name>
    <dbReference type="NCBI Taxonomy" id="99116"/>
    <lineage>
        <taxon>Eukaryota</taxon>
        <taxon>Fungi</taxon>
        <taxon>Dikarya</taxon>
        <taxon>Ascomycota</taxon>
        <taxon>Pezizomycotina</taxon>
        <taxon>Eurotiomycetes</taxon>
        <taxon>Eurotiomycetidae</taxon>
        <taxon>Eurotiales</taxon>
        <taxon>Aspergillaceae</taxon>
        <taxon>Penicillium</taxon>
    </lineage>
</organism>
<evidence type="ECO:0000313" key="3">
    <source>
        <dbReference type="Proteomes" id="UP001153618"/>
    </source>
</evidence>
<dbReference type="EMBL" id="CAJVOS010000031">
    <property type="protein sequence ID" value="CAG8146244.1"/>
    <property type="molecule type" value="Genomic_DNA"/>
</dbReference>
<feature type="compositionally biased region" description="Basic and acidic residues" evidence="1">
    <location>
        <begin position="74"/>
        <end position="89"/>
    </location>
</feature>
<feature type="compositionally biased region" description="Basic and acidic residues" evidence="1">
    <location>
        <begin position="18"/>
        <end position="28"/>
    </location>
</feature>
<dbReference type="OrthoDB" id="2440450at2759"/>